<dbReference type="EMBL" id="CAICTM010000798">
    <property type="protein sequence ID" value="CAB9516664.1"/>
    <property type="molecule type" value="Genomic_DNA"/>
</dbReference>
<dbReference type="SUPFAM" id="SSF50891">
    <property type="entry name" value="Cyclophilin-like"/>
    <property type="match status" value="1"/>
</dbReference>
<dbReference type="InterPro" id="IPR002130">
    <property type="entry name" value="Cyclophilin-type_PPIase_dom"/>
</dbReference>
<dbReference type="Pfam" id="PF00160">
    <property type="entry name" value="Pro_isomerase"/>
    <property type="match status" value="1"/>
</dbReference>
<keyword evidence="4" id="KW-1133">Transmembrane helix</keyword>
<gene>
    <name evidence="6" type="ORF">SEMRO_799_G204060.1</name>
</gene>
<feature type="domain" description="PPIase cyclophilin-type" evidence="5">
    <location>
        <begin position="91"/>
        <end position="210"/>
    </location>
</feature>
<dbReference type="InterPro" id="IPR029000">
    <property type="entry name" value="Cyclophilin-like_dom_sf"/>
</dbReference>
<protein>
    <recommendedName>
        <fullName evidence="1">peptidylprolyl isomerase</fullName>
        <ecNumber evidence="1">5.2.1.8</ecNumber>
    </recommendedName>
</protein>
<evidence type="ECO:0000256" key="3">
    <source>
        <dbReference type="ARBA" id="ARBA00023235"/>
    </source>
</evidence>
<dbReference type="EC" id="5.2.1.8" evidence="1"/>
<feature type="transmembrane region" description="Helical" evidence="4">
    <location>
        <begin position="14"/>
        <end position="33"/>
    </location>
</feature>
<keyword evidence="4" id="KW-0812">Transmembrane</keyword>
<dbReference type="Gene3D" id="2.40.100.10">
    <property type="entry name" value="Cyclophilin-like"/>
    <property type="match status" value="1"/>
</dbReference>
<evidence type="ECO:0000256" key="4">
    <source>
        <dbReference type="SAM" id="Phobius"/>
    </source>
</evidence>
<sequence length="249" mass="27695">MTTVKRPNQEHHSAVIRVVLLLVAVLGAAFLLFKHDPYTQPVSGVIKKAESTLRQRKQEAKTSPTQTNAPLASSGRTFVMDLAGLKEGKTGKIVIKTRPEWAPLGVEQFHHLMDAGFYKDNRFFRVVNNFVVQFGIQSVPGKFPKEPPIKDDPVKMTNDRGTLTFATSGPNSRTTQLFININKNGNKFLDKQGFAPIGEVISGMDIVDQIYSNYGESPNQGKIHLKGNEYLKAEFPDMSYIADTRSQDA</sequence>
<dbReference type="PANTHER" id="PTHR43246">
    <property type="entry name" value="PEPTIDYL-PROLYL CIS-TRANS ISOMERASE CYP38, CHLOROPLASTIC"/>
    <property type="match status" value="1"/>
</dbReference>
<reference evidence="6" key="1">
    <citation type="submission" date="2020-06" db="EMBL/GenBank/DDBJ databases">
        <authorList>
            <consortium name="Plant Systems Biology data submission"/>
        </authorList>
    </citation>
    <scope>NUCLEOTIDE SEQUENCE</scope>
    <source>
        <strain evidence="6">D6</strain>
    </source>
</reference>
<keyword evidence="7" id="KW-1185">Reference proteome</keyword>
<dbReference type="OrthoDB" id="423037at2759"/>
<dbReference type="InterPro" id="IPR044665">
    <property type="entry name" value="E_coli_cyclophilin_A-like"/>
</dbReference>
<accession>A0A9N8EDV6</accession>
<dbReference type="Proteomes" id="UP001153069">
    <property type="component" value="Unassembled WGS sequence"/>
</dbReference>
<keyword evidence="4" id="KW-0472">Membrane</keyword>
<evidence type="ECO:0000256" key="1">
    <source>
        <dbReference type="ARBA" id="ARBA00013194"/>
    </source>
</evidence>
<name>A0A9N8EDV6_9STRA</name>
<evidence type="ECO:0000313" key="6">
    <source>
        <dbReference type="EMBL" id="CAB9516664.1"/>
    </source>
</evidence>
<keyword evidence="3 6" id="KW-0413">Isomerase</keyword>
<evidence type="ECO:0000313" key="7">
    <source>
        <dbReference type="Proteomes" id="UP001153069"/>
    </source>
</evidence>
<comment type="caution">
    <text evidence="6">The sequence shown here is derived from an EMBL/GenBank/DDBJ whole genome shotgun (WGS) entry which is preliminary data.</text>
</comment>
<keyword evidence="2" id="KW-0697">Rotamase</keyword>
<dbReference type="PROSITE" id="PS50072">
    <property type="entry name" value="CSA_PPIASE_2"/>
    <property type="match status" value="1"/>
</dbReference>
<evidence type="ECO:0000259" key="5">
    <source>
        <dbReference type="PROSITE" id="PS50072"/>
    </source>
</evidence>
<organism evidence="6 7">
    <name type="scientific">Seminavis robusta</name>
    <dbReference type="NCBI Taxonomy" id="568900"/>
    <lineage>
        <taxon>Eukaryota</taxon>
        <taxon>Sar</taxon>
        <taxon>Stramenopiles</taxon>
        <taxon>Ochrophyta</taxon>
        <taxon>Bacillariophyta</taxon>
        <taxon>Bacillariophyceae</taxon>
        <taxon>Bacillariophycidae</taxon>
        <taxon>Naviculales</taxon>
        <taxon>Naviculaceae</taxon>
        <taxon>Seminavis</taxon>
    </lineage>
</organism>
<proteinExistence type="predicted"/>
<evidence type="ECO:0000256" key="2">
    <source>
        <dbReference type="ARBA" id="ARBA00023110"/>
    </source>
</evidence>
<dbReference type="GO" id="GO:0003755">
    <property type="term" value="F:peptidyl-prolyl cis-trans isomerase activity"/>
    <property type="evidence" value="ECO:0007669"/>
    <property type="project" value="UniProtKB-KW"/>
</dbReference>
<dbReference type="AlphaFoldDB" id="A0A9N8EDV6"/>